<name>A0A3D9HR85_9PROT</name>
<feature type="transmembrane region" description="Helical" evidence="9">
    <location>
        <begin position="20"/>
        <end position="39"/>
    </location>
</feature>
<evidence type="ECO:0000256" key="10">
    <source>
        <dbReference type="SAM" id="Coils"/>
    </source>
</evidence>
<evidence type="ECO:0000256" key="3">
    <source>
        <dbReference type="ARBA" id="ARBA00022448"/>
    </source>
</evidence>
<dbReference type="InterPro" id="IPR050739">
    <property type="entry name" value="MFP"/>
</dbReference>
<evidence type="ECO:0000256" key="7">
    <source>
        <dbReference type="ARBA" id="ARBA00022989"/>
    </source>
</evidence>
<keyword evidence="14" id="KW-1185">Reference proteome</keyword>
<comment type="caution">
    <text evidence="13">The sequence shown here is derived from an EMBL/GenBank/DDBJ whole genome shotgun (WGS) entry which is preliminary data.</text>
</comment>
<reference evidence="13 14" key="1">
    <citation type="submission" date="2018-07" db="EMBL/GenBank/DDBJ databases">
        <title>Genomic Encyclopedia of Type Strains, Phase III (KMG-III): the genomes of soil and plant-associated and newly described type strains.</title>
        <authorList>
            <person name="Whitman W."/>
        </authorList>
    </citation>
    <scope>NUCLEOTIDE SEQUENCE [LARGE SCALE GENOMIC DNA]</scope>
    <source>
        <strain evidence="13 14">CECT 8488</strain>
    </source>
</reference>
<dbReference type="PANTHER" id="PTHR30386">
    <property type="entry name" value="MEMBRANE FUSION SUBUNIT OF EMRAB-TOLC MULTIDRUG EFFLUX PUMP"/>
    <property type="match status" value="1"/>
</dbReference>
<dbReference type="InterPro" id="IPR058781">
    <property type="entry name" value="HH_AprE-like"/>
</dbReference>
<gene>
    <name evidence="13" type="ORF">DFP90_10229</name>
</gene>
<comment type="subcellular location">
    <subcellularLocation>
        <location evidence="1 9">Cell inner membrane</location>
        <topology evidence="1 9">Single-pass membrane protein</topology>
    </subcellularLocation>
</comment>
<dbReference type="InterPro" id="IPR058982">
    <property type="entry name" value="Beta-barrel_AprE"/>
</dbReference>
<evidence type="ECO:0000256" key="4">
    <source>
        <dbReference type="ARBA" id="ARBA00022475"/>
    </source>
</evidence>
<keyword evidence="10" id="KW-0175">Coiled coil</keyword>
<organism evidence="13 14">
    <name type="scientific">Aestuariispira insulae</name>
    <dbReference type="NCBI Taxonomy" id="1461337"/>
    <lineage>
        <taxon>Bacteria</taxon>
        <taxon>Pseudomonadati</taxon>
        <taxon>Pseudomonadota</taxon>
        <taxon>Alphaproteobacteria</taxon>
        <taxon>Rhodospirillales</taxon>
        <taxon>Kiloniellaceae</taxon>
        <taxon>Aestuariispira</taxon>
    </lineage>
</organism>
<evidence type="ECO:0000313" key="13">
    <source>
        <dbReference type="EMBL" id="RED52013.1"/>
    </source>
</evidence>
<evidence type="ECO:0000256" key="9">
    <source>
        <dbReference type="RuleBase" id="RU365093"/>
    </source>
</evidence>
<dbReference type="Pfam" id="PF25994">
    <property type="entry name" value="HH_AprE"/>
    <property type="match status" value="1"/>
</dbReference>
<dbReference type="EMBL" id="QRDW01000002">
    <property type="protein sequence ID" value="RED52013.1"/>
    <property type="molecule type" value="Genomic_DNA"/>
</dbReference>
<evidence type="ECO:0000259" key="11">
    <source>
        <dbReference type="Pfam" id="PF25994"/>
    </source>
</evidence>
<keyword evidence="4 9" id="KW-1003">Cell membrane</keyword>
<dbReference type="NCBIfam" id="TIGR01843">
    <property type="entry name" value="type_I_hlyD"/>
    <property type="match status" value="1"/>
</dbReference>
<evidence type="ECO:0000259" key="12">
    <source>
        <dbReference type="Pfam" id="PF26002"/>
    </source>
</evidence>
<evidence type="ECO:0000256" key="5">
    <source>
        <dbReference type="ARBA" id="ARBA00022519"/>
    </source>
</evidence>
<evidence type="ECO:0000256" key="8">
    <source>
        <dbReference type="ARBA" id="ARBA00023136"/>
    </source>
</evidence>
<dbReference type="InterPro" id="IPR010129">
    <property type="entry name" value="T1SS_HlyD"/>
</dbReference>
<feature type="domain" description="AprE-like long alpha-helical hairpin" evidence="11">
    <location>
        <begin position="94"/>
        <end position="283"/>
    </location>
</feature>
<dbReference type="OrthoDB" id="9810980at2"/>
<dbReference type="RefSeq" id="WP_115935578.1">
    <property type="nucleotide sequence ID" value="NZ_QRDW01000002.1"/>
</dbReference>
<dbReference type="PRINTS" id="PR01490">
    <property type="entry name" value="RTXTOXIND"/>
</dbReference>
<dbReference type="Gene3D" id="2.40.50.100">
    <property type="match status" value="1"/>
</dbReference>
<dbReference type="GO" id="GO:0015031">
    <property type="term" value="P:protein transport"/>
    <property type="evidence" value="ECO:0007669"/>
    <property type="project" value="InterPro"/>
</dbReference>
<keyword evidence="3 9" id="KW-0813">Transport</keyword>
<proteinExistence type="inferred from homology"/>
<dbReference type="Gene3D" id="2.40.30.170">
    <property type="match status" value="1"/>
</dbReference>
<keyword evidence="8 9" id="KW-0472">Membrane</keyword>
<dbReference type="Proteomes" id="UP000256845">
    <property type="component" value="Unassembled WGS sequence"/>
</dbReference>
<sequence>MTDTPTLQKPDAPAITRPALAGAAVTALFFGGLIAWSSLAPLDSAAVAPGKIVVEGQRKTVQHLEGGIIAEILVRDGDYVEEGRPLVRLDDTKAKAMLGLLSGRRMEALAVEARLRAERDSLGQIRFPDDLLKLASDPTIADIVQNQKIIFQSRQASLKGQIAILRQRNAQYREEIKGIQGQMAAETRQLELIDREIKNVQSMVDKGLARVPRLLQLQRQAAQILGSKNMHHAQIARAQQSIGETDLRITELSNQSVKEVMEQLKLTQAELRDLNERIHASLDVLERTEVRAPISGTVVGLQIHSKNGVVAPGSNLMDIVPNQGNLIIQARIAPKDIDIVRIGQNAQVRISAFNQRTAKPLDAQLLSISADRLVDEKTGEEFYQAELSLLKTDDSIATVELVPGMEAETFIHAGRKTMLEYLFEPISKGFNRAFRES</sequence>
<evidence type="ECO:0000313" key="14">
    <source>
        <dbReference type="Proteomes" id="UP000256845"/>
    </source>
</evidence>
<keyword evidence="7 9" id="KW-1133">Transmembrane helix</keyword>
<evidence type="ECO:0000256" key="1">
    <source>
        <dbReference type="ARBA" id="ARBA00004377"/>
    </source>
</evidence>
<keyword evidence="6 9" id="KW-0812">Transmembrane</keyword>
<dbReference type="Pfam" id="PF26002">
    <property type="entry name" value="Beta-barrel_AprE"/>
    <property type="match status" value="1"/>
</dbReference>
<dbReference type="GO" id="GO:0005886">
    <property type="term" value="C:plasma membrane"/>
    <property type="evidence" value="ECO:0007669"/>
    <property type="project" value="UniProtKB-SubCell"/>
</dbReference>
<accession>A0A3D9HR85</accession>
<feature type="coiled-coil region" evidence="10">
    <location>
        <begin position="155"/>
        <end position="189"/>
    </location>
</feature>
<keyword evidence="5 9" id="KW-0997">Cell inner membrane</keyword>
<feature type="domain" description="AprE-like beta-barrel" evidence="12">
    <location>
        <begin position="326"/>
        <end position="413"/>
    </location>
</feature>
<evidence type="ECO:0000256" key="2">
    <source>
        <dbReference type="ARBA" id="ARBA00009477"/>
    </source>
</evidence>
<dbReference type="AlphaFoldDB" id="A0A3D9HR85"/>
<protein>
    <recommendedName>
        <fullName evidence="9">Membrane fusion protein (MFP) family protein</fullName>
    </recommendedName>
</protein>
<dbReference type="PANTHER" id="PTHR30386:SF17">
    <property type="entry name" value="ALKALINE PROTEASE SECRETION PROTEIN APRE"/>
    <property type="match status" value="1"/>
</dbReference>
<evidence type="ECO:0000256" key="6">
    <source>
        <dbReference type="ARBA" id="ARBA00022692"/>
    </source>
</evidence>
<comment type="similarity">
    <text evidence="2 9">Belongs to the membrane fusion protein (MFP) (TC 8.A.1) family.</text>
</comment>